<sequence length="69" mass="7286">MARTARETSRRPAPWAPGRARPSHPLRAFGRLGVDDRTAAVTSAMRLGLLREAAEGGPGRSPGPLTSLP</sequence>
<accession>A0ABT9L1V3</accession>
<protein>
    <submittedName>
        <fullName evidence="2">Uncharacterized protein</fullName>
    </submittedName>
</protein>
<evidence type="ECO:0000256" key="1">
    <source>
        <dbReference type="SAM" id="MobiDB-lite"/>
    </source>
</evidence>
<gene>
    <name evidence="2" type="ORF">JOF35_007034</name>
</gene>
<feature type="compositionally biased region" description="Basic and acidic residues" evidence="1">
    <location>
        <begin position="1"/>
        <end position="10"/>
    </location>
</feature>
<organism evidence="2 3">
    <name type="scientific">Streptomyces demainii</name>
    <dbReference type="NCBI Taxonomy" id="588122"/>
    <lineage>
        <taxon>Bacteria</taxon>
        <taxon>Bacillati</taxon>
        <taxon>Actinomycetota</taxon>
        <taxon>Actinomycetes</taxon>
        <taxon>Kitasatosporales</taxon>
        <taxon>Streptomycetaceae</taxon>
        <taxon>Streptomyces</taxon>
    </lineage>
</organism>
<evidence type="ECO:0000313" key="2">
    <source>
        <dbReference type="EMBL" id="MDP9614696.1"/>
    </source>
</evidence>
<name>A0ABT9L1V3_9ACTN</name>
<dbReference type="Proteomes" id="UP001234880">
    <property type="component" value="Unassembled WGS sequence"/>
</dbReference>
<comment type="caution">
    <text evidence="2">The sequence shown here is derived from an EMBL/GenBank/DDBJ whole genome shotgun (WGS) entry which is preliminary data.</text>
</comment>
<proteinExistence type="predicted"/>
<dbReference type="EMBL" id="JAURUE010000002">
    <property type="protein sequence ID" value="MDP9614696.1"/>
    <property type="molecule type" value="Genomic_DNA"/>
</dbReference>
<feature type="region of interest" description="Disordered" evidence="1">
    <location>
        <begin position="1"/>
        <end position="29"/>
    </location>
</feature>
<dbReference type="RefSeq" id="WP_307112361.1">
    <property type="nucleotide sequence ID" value="NZ_JAURUE010000002.1"/>
</dbReference>
<feature type="region of interest" description="Disordered" evidence="1">
    <location>
        <begin position="50"/>
        <end position="69"/>
    </location>
</feature>
<evidence type="ECO:0000313" key="3">
    <source>
        <dbReference type="Proteomes" id="UP001234880"/>
    </source>
</evidence>
<reference evidence="2 3" key="1">
    <citation type="submission" date="2023-07" db="EMBL/GenBank/DDBJ databases">
        <title>Sequencing the genomes of 1000 actinobacteria strains.</title>
        <authorList>
            <person name="Klenk H.-P."/>
        </authorList>
    </citation>
    <scope>NUCLEOTIDE SEQUENCE [LARGE SCALE GENOMIC DNA]</scope>
    <source>
        <strain evidence="2 3">DSM 41600</strain>
    </source>
</reference>
<feature type="compositionally biased region" description="Low complexity" evidence="1">
    <location>
        <begin position="11"/>
        <end position="20"/>
    </location>
</feature>
<keyword evidence="3" id="KW-1185">Reference proteome</keyword>